<evidence type="ECO:0000256" key="2">
    <source>
        <dbReference type="SAM" id="Phobius"/>
    </source>
</evidence>
<organism evidence="3 4">
    <name type="scientific">Arthrobacter russicus</name>
    <dbReference type="NCBI Taxonomy" id="172040"/>
    <lineage>
        <taxon>Bacteria</taxon>
        <taxon>Bacillati</taxon>
        <taxon>Actinomycetota</taxon>
        <taxon>Actinomycetes</taxon>
        <taxon>Micrococcales</taxon>
        <taxon>Micrococcaceae</taxon>
        <taxon>Arthrobacter</taxon>
    </lineage>
</organism>
<keyword evidence="2" id="KW-0472">Membrane</keyword>
<feature type="compositionally biased region" description="Low complexity" evidence="1">
    <location>
        <begin position="271"/>
        <end position="287"/>
    </location>
</feature>
<dbReference type="Proteomes" id="UP001185069">
    <property type="component" value="Unassembled WGS sequence"/>
</dbReference>
<evidence type="ECO:0000313" key="3">
    <source>
        <dbReference type="EMBL" id="MDR6268136.1"/>
    </source>
</evidence>
<dbReference type="RefSeq" id="WP_309795593.1">
    <property type="nucleotide sequence ID" value="NZ_BAAAHY010000006.1"/>
</dbReference>
<keyword evidence="2" id="KW-0812">Transmembrane</keyword>
<comment type="caution">
    <text evidence="3">The sequence shown here is derived from an EMBL/GenBank/DDBJ whole genome shotgun (WGS) entry which is preliminary data.</text>
</comment>
<feature type="region of interest" description="Disordered" evidence="1">
    <location>
        <begin position="269"/>
        <end position="323"/>
    </location>
</feature>
<accession>A0ABU1J6T2</accession>
<dbReference type="EMBL" id="JAVDQF010000001">
    <property type="protein sequence ID" value="MDR6268136.1"/>
    <property type="molecule type" value="Genomic_DNA"/>
</dbReference>
<feature type="transmembrane region" description="Helical" evidence="2">
    <location>
        <begin position="220"/>
        <end position="242"/>
    </location>
</feature>
<evidence type="ECO:0000256" key="1">
    <source>
        <dbReference type="SAM" id="MobiDB-lite"/>
    </source>
</evidence>
<evidence type="ECO:0000313" key="4">
    <source>
        <dbReference type="Proteomes" id="UP001185069"/>
    </source>
</evidence>
<reference evidence="3 4" key="1">
    <citation type="submission" date="2023-07" db="EMBL/GenBank/DDBJ databases">
        <title>Sequencing the genomes of 1000 actinobacteria strains.</title>
        <authorList>
            <person name="Klenk H.-P."/>
        </authorList>
    </citation>
    <scope>NUCLEOTIDE SEQUENCE [LARGE SCALE GENOMIC DNA]</scope>
    <source>
        <strain evidence="3 4">DSM 14555</strain>
    </source>
</reference>
<name>A0ABU1J6T2_9MICC</name>
<keyword evidence="2" id="KW-1133">Transmembrane helix</keyword>
<sequence length="427" mass="45082">MTTIATLDSTPVTLTPGERATVELDIRNDDAIVEEYRFEVLGLLAEHCTVEPKAISVYPGQSETVTLNFAPPQDFAIPAGPVAYGVRVLPSEHPEAAVLPEGEISIAAFTAVTAELLPRTSRGRGSGKHRVAVDNRGNIPISVQFSGTDRQGALDFRWNPETVEIAPGTVAFVDLAVKPVEGLIRGEAITHPFTVGVQPVGGEEIVLDGSHLQEPSMPGWLPKALLGVVGAAALLALAWFFLLKPTIESAAKDAIQASVQQANQKAEGAKDSAQLAKDAAQAASDSANKVNAQAGKPPVAISTSPFNQRLETQTKAGSQSEVELTVPDRSTIKLTDLSLSNPQGDFGRLAISLVNPDGSRQKLFDFGMENFRNADQHVGTPIEFSQGQKIVMSVTCNKVGNPPNAPSQPDGCDTGALFVGTQTTVKP</sequence>
<proteinExistence type="predicted"/>
<keyword evidence="4" id="KW-1185">Reference proteome</keyword>
<evidence type="ECO:0008006" key="5">
    <source>
        <dbReference type="Google" id="ProtNLM"/>
    </source>
</evidence>
<gene>
    <name evidence="3" type="ORF">JOE69_000374</name>
</gene>
<feature type="compositionally biased region" description="Polar residues" evidence="1">
    <location>
        <begin position="301"/>
        <end position="322"/>
    </location>
</feature>
<protein>
    <recommendedName>
        <fullName evidence="5">Hydrolytic protein</fullName>
    </recommendedName>
</protein>